<evidence type="ECO:0000313" key="3">
    <source>
        <dbReference type="EMBL" id="MFB9574143.1"/>
    </source>
</evidence>
<sequence length="164" mass="17243">MTDQTQVKRPETTRSQSEATHEAGPHGGNRRTEPGSRGRTTIADGVVAKIAGLAARGVPGVQGMGGGFARGMGAVRERVPGAGGQSVTSGVKVEVGEVQTAVDLSIIVEYGYPIVELTGDVRTEVIAAIERMTGLEVVEVNILVTDVKLPDEEEEQQVPERRVA</sequence>
<proteinExistence type="inferred from homology"/>
<comment type="similarity">
    <text evidence="1">Belongs to the asp23 family.</text>
</comment>
<dbReference type="PANTHER" id="PTHR34297">
    <property type="entry name" value="HYPOTHETICAL CYTOSOLIC PROTEIN-RELATED"/>
    <property type="match status" value="1"/>
</dbReference>
<dbReference type="Proteomes" id="UP001589710">
    <property type="component" value="Unassembled WGS sequence"/>
</dbReference>
<feature type="compositionally biased region" description="Basic and acidic residues" evidence="2">
    <location>
        <begin position="19"/>
        <end position="36"/>
    </location>
</feature>
<evidence type="ECO:0000256" key="1">
    <source>
        <dbReference type="ARBA" id="ARBA00005721"/>
    </source>
</evidence>
<dbReference type="PANTHER" id="PTHR34297:SF3">
    <property type="entry name" value="ALKALINE SHOCK PROTEIN 23"/>
    <property type="match status" value="1"/>
</dbReference>
<protein>
    <submittedName>
        <fullName evidence="3">Asp23/Gls24 family envelope stress response protein</fullName>
    </submittedName>
</protein>
<dbReference type="RefSeq" id="WP_345519227.1">
    <property type="nucleotide sequence ID" value="NZ_BAAAXD010000053.1"/>
</dbReference>
<evidence type="ECO:0000313" key="4">
    <source>
        <dbReference type="Proteomes" id="UP001589710"/>
    </source>
</evidence>
<dbReference type="EMBL" id="JBHMCG010000078">
    <property type="protein sequence ID" value="MFB9574143.1"/>
    <property type="molecule type" value="Genomic_DNA"/>
</dbReference>
<gene>
    <name evidence="3" type="ORF">ACFFTL_17990</name>
</gene>
<feature type="compositionally biased region" description="Basic and acidic residues" evidence="2">
    <location>
        <begin position="1"/>
        <end position="12"/>
    </location>
</feature>
<accession>A0ABV5R8G4</accession>
<reference evidence="3 4" key="1">
    <citation type="submission" date="2024-09" db="EMBL/GenBank/DDBJ databases">
        <authorList>
            <person name="Sun Q."/>
            <person name="Mori K."/>
        </authorList>
    </citation>
    <scope>NUCLEOTIDE SEQUENCE [LARGE SCALE GENOMIC DNA]</scope>
    <source>
        <strain evidence="3 4">JCM 3331</strain>
    </source>
</reference>
<evidence type="ECO:0000256" key="2">
    <source>
        <dbReference type="SAM" id="MobiDB-lite"/>
    </source>
</evidence>
<name>A0ABV5R8G4_9ACTN</name>
<organism evidence="3 4">
    <name type="scientific">Streptomyces yanii</name>
    <dbReference type="NCBI Taxonomy" id="78510"/>
    <lineage>
        <taxon>Bacteria</taxon>
        <taxon>Bacillati</taxon>
        <taxon>Actinomycetota</taxon>
        <taxon>Actinomycetes</taxon>
        <taxon>Kitasatosporales</taxon>
        <taxon>Streptomycetaceae</taxon>
        <taxon>Streptomyces</taxon>
    </lineage>
</organism>
<comment type="caution">
    <text evidence="3">The sequence shown here is derived from an EMBL/GenBank/DDBJ whole genome shotgun (WGS) entry which is preliminary data.</text>
</comment>
<dbReference type="Pfam" id="PF03780">
    <property type="entry name" value="Asp23"/>
    <property type="match status" value="1"/>
</dbReference>
<keyword evidence="4" id="KW-1185">Reference proteome</keyword>
<feature type="region of interest" description="Disordered" evidence="2">
    <location>
        <begin position="1"/>
        <end position="39"/>
    </location>
</feature>
<dbReference type="InterPro" id="IPR005531">
    <property type="entry name" value="Asp23"/>
</dbReference>